<name>A0A2T7PZV2_POMCA</name>
<keyword evidence="2" id="KW-1185">Reference proteome</keyword>
<dbReference type="AlphaFoldDB" id="A0A2T7PZV2"/>
<evidence type="ECO:0000313" key="1">
    <source>
        <dbReference type="EMBL" id="PVD38956.1"/>
    </source>
</evidence>
<sequence length="143" mass="16566">MEKLEIWKYEPLPARCVKLPSPRVARTKDFSIDAMDTSQLTPGGSIRASTVASLQTEHRTQLRFQQLRNRETCEGGQKAKEWVKVQPDAQSQTHVQTELGTSTWTRLRRQRRLSDSSEYAKEDRMVDDFPMTLFHVKEKDSRG</sequence>
<organism evidence="1 2">
    <name type="scientific">Pomacea canaliculata</name>
    <name type="common">Golden apple snail</name>
    <dbReference type="NCBI Taxonomy" id="400727"/>
    <lineage>
        <taxon>Eukaryota</taxon>
        <taxon>Metazoa</taxon>
        <taxon>Spiralia</taxon>
        <taxon>Lophotrochozoa</taxon>
        <taxon>Mollusca</taxon>
        <taxon>Gastropoda</taxon>
        <taxon>Caenogastropoda</taxon>
        <taxon>Architaenioglossa</taxon>
        <taxon>Ampullarioidea</taxon>
        <taxon>Ampullariidae</taxon>
        <taxon>Pomacea</taxon>
    </lineage>
</organism>
<evidence type="ECO:0000313" key="2">
    <source>
        <dbReference type="Proteomes" id="UP000245119"/>
    </source>
</evidence>
<reference evidence="1 2" key="1">
    <citation type="submission" date="2018-04" db="EMBL/GenBank/DDBJ databases">
        <title>The genome of golden apple snail Pomacea canaliculata provides insight into stress tolerance and invasive adaptation.</title>
        <authorList>
            <person name="Liu C."/>
            <person name="Liu B."/>
            <person name="Ren Y."/>
            <person name="Zhang Y."/>
            <person name="Wang H."/>
            <person name="Li S."/>
            <person name="Jiang F."/>
            <person name="Yin L."/>
            <person name="Zhang G."/>
            <person name="Qian W."/>
            <person name="Fan W."/>
        </authorList>
    </citation>
    <scope>NUCLEOTIDE SEQUENCE [LARGE SCALE GENOMIC DNA]</scope>
    <source>
        <strain evidence="1">SZHN2017</strain>
        <tissue evidence="1">Muscle</tissue>
    </source>
</reference>
<gene>
    <name evidence="1" type="ORF">C0Q70_01581</name>
</gene>
<protein>
    <submittedName>
        <fullName evidence="1">Uncharacterized protein</fullName>
    </submittedName>
</protein>
<comment type="caution">
    <text evidence="1">The sequence shown here is derived from an EMBL/GenBank/DDBJ whole genome shotgun (WGS) entry which is preliminary data.</text>
</comment>
<dbReference type="EMBL" id="PZQS01000001">
    <property type="protein sequence ID" value="PVD38956.1"/>
    <property type="molecule type" value="Genomic_DNA"/>
</dbReference>
<proteinExistence type="predicted"/>
<dbReference type="Proteomes" id="UP000245119">
    <property type="component" value="Linkage Group LG1"/>
</dbReference>
<accession>A0A2T7PZV2</accession>